<accession>A0A084WLW5</accession>
<dbReference type="EMBL" id="ATLV01024303">
    <property type="status" value="NOT_ANNOTATED_CDS"/>
    <property type="molecule type" value="Genomic_DNA"/>
</dbReference>
<proteinExistence type="predicted"/>
<organism evidence="1">
    <name type="scientific">Anopheles sinensis</name>
    <name type="common">Mosquito</name>
    <dbReference type="NCBI Taxonomy" id="74873"/>
    <lineage>
        <taxon>Eukaryota</taxon>
        <taxon>Metazoa</taxon>
        <taxon>Ecdysozoa</taxon>
        <taxon>Arthropoda</taxon>
        <taxon>Hexapoda</taxon>
        <taxon>Insecta</taxon>
        <taxon>Pterygota</taxon>
        <taxon>Neoptera</taxon>
        <taxon>Endopterygota</taxon>
        <taxon>Diptera</taxon>
        <taxon>Nematocera</taxon>
        <taxon>Culicoidea</taxon>
        <taxon>Culicidae</taxon>
        <taxon>Anophelinae</taxon>
        <taxon>Anopheles</taxon>
    </lineage>
</organism>
<dbReference type="AlphaFoldDB" id="A0A084WLW5"/>
<dbReference type="EnsemblMetazoa" id="ASIC019473-RA">
    <property type="protein sequence ID" value="ASIC019473-PA"/>
    <property type="gene ID" value="ASIC019473"/>
</dbReference>
<gene>
    <name evidence="1" type="ORF">ZHAS_00019473</name>
</gene>
<name>A0A084WLW5_ANOSI</name>
<keyword evidence="3" id="KW-1185">Reference proteome</keyword>
<dbReference type="EMBL" id="KE525351">
    <property type="protein sequence ID" value="KFB51209.1"/>
    <property type="molecule type" value="Genomic_DNA"/>
</dbReference>
<dbReference type="VEuPathDB" id="VectorBase:ASIC019473"/>
<evidence type="ECO:0000313" key="3">
    <source>
        <dbReference type="Proteomes" id="UP000030765"/>
    </source>
</evidence>
<sequence length="63" mass="6828">MYVGVCVTVSGGPVTQDKHRRRVGVAIVSYGCKTEPRNIGTVSALGVLWLWAGIRKSPREVDT</sequence>
<protein>
    <submittedName>
        <fullName evidence="1 2">LOG family protein PA4923</fullName>
    </submittedName>
</protein>
<reference evidence="1 3" key="1">
    <citation type="journal article" date="2014" name="BMC Genomics">
        <title>Genome sequence of Anopheles sinensis provides insight into genetics basis of mosquito competence for malaria parasites.</title>
        <authorList>
            <person name="Zhou D."/>
            <person name="Zhang D."/>
            <person name="Ding G."/>
            <person name="Shi L."/>
            <person name="Hou Q."/>
            <person name="Ye Y."/>
            <person name="Xu Y."/>
            <person name="Zhou H."/>
            <person name="Xiong C."/>
            <person name="Li S."/>
            <person name="Yu J."/>
            <person name="Hong S."/>
            <person name="Yu X."/>
            <person name="Zou P."/>
            <person name="Chen C."/>
            <person name="Chang X."/>
            <person name="Wang W."/>
            <person name="Lv Y."/>
            <person name="Sun Y."/>
            <person name="Ma L."/>
            <person name="Shen B."/>
            <person name="Zhu C."/>
        </authorList>
    </citation>
    <scope>NUCLEOTIDE SEQUENCE [LARGE SCALE GENOMIC DNA]</scope>
</reference>
<evidence type="ECO:0000313" key="2">
    <source>
        <dbReference type="EnsemblMetazoa" id="ASIC019473-PA"/>
    </source>
</evidence>
<evidence type="ECO:0000313" key="1">
    <source>
        <dbReference type="EMBL" id="KFB51209.1"/>
    </source>
</evidence>
<dbReference type="Proteomes" id="UP000030765">
    <property type="component" value="Unassembled WGS sequence"/>
</dbReference>
<reference evidence="2" key="2">
    <citation type="submission" date="2020-05" db="UniProtKB">
        <authorList>
            <consortium name="EnsemblMetazoa"/>
        </authorList>
    </citation>
    <scope>IDENTIFICATION</scope>
</reference>